<keyword evidence="2" id="KW-1185">Reference proteome</keyword>
<sequence>GAAALLGTAGAGGVVTRGADLKIPLSDLPALLLNNTHEAASQAAMLALPAVKMDIVVRSDVGKTFVLGAEPATLLSNWVELPNPVGGALTAVFGSTGPAVTVPGLPALAGAIDAADELPLYDASSGTHRRVSLATLLAGSTSLTSAAPADIGTQAMVGSATTAARADHVHKLPATGVTAATYTNATLTVDATGRITGASSGASGAGFTDAIGPRPLNFYGGTGGSSPFAARLDHGHGLDYTYDTSGVTSGLANYIFADMATGKFIPVPINALWSYLTARTSPLDNDLLPISTTSGSLNKATVAQLFTNRLLSGGSVINARLVGVREEKQVRLDVATAATLPTINNHNTYHYRLTGNATLTLPARLTNVNCIIGITLIIDQDGTGGRTLTLNAPAGETIKWHGGVMGSIATAANARTRIALSAAQGETRWDAAIVYKEA</sequence>
<comment type="caution">
    <text evidence="1">The sequence shown here is derived from an EMBL/GenBank/DDBJ whole genome shotgun (WGS) entry which is preliminary data.</text>
</comment>
<dbReference type="EMBL" id="LAJY01000524">
    <property type="protein sequence ID" value="KJV08596.1"/>
    <property type="molecule type" value="Genomic_DNA"/>
</dbReference>
<evidence type="ECO:0000313" key="2">
    <source>
        <dbReference type="Proteomes" id="UP000033774"/>
    </source>
</evidence>
<reference evidence="1 2" key="1">
    <citation type="submission" date="2015-03" db="EMBL/GenBank/DDBJ databases">
        <title>Draft genome sequence of Elstera litoralis.</title>
        <authorList>
            <person name="Rahalkar M.C."/>
            <person name="Dhakephalkar P.K."/>
            <person name="Pore S.D."/>
            <person name="Arora P."/>
            <person name="Kapse N.G."/>
            <person name="Pandit P.S."/>
        </authorList>
    </citation>
    <scope>NUCLEOTIDE SEQUENCE [LARGE SCALE GENOMIC DNA]</scope>
    <source>
        <strain evidence="1 2">Dia-1</strain>
    </source>
</reference>
<evidence type="ECO:0000313" key="1">
    <source>
        <dbReference type="EMBL" id="KJV08596.1"/>
    </source>
</evidence>
<gene>
    <name evidence="1" type="ORF">VZ95_16805</name>
</gene>
<proteinExistence type="predicted"/>
<feature type="non-terminal residue" evidence="1">
    <location>
        <position position="1"/>
    </location>
</feature>
<name>A0A0F3IPG3_9PROT</name>
<dbReference type="Proteomes" id="UP000033774">
    <property type="component" value="Unassembled WGS sequence"/>
</dbReference>
<dbReference type="AlphaFoldDB" id="A0A0F3IPG3"/>
<accession>A0A0F3IPG3</accession>
<organism evidence="1 2">
    <name type="scientific">Elstera litoralis</name>
    <dbReference type="NCBI Taxonomy" id="552518"/>
    <lineage>
        <taxon>Bacteria</taxon>
        <taxon>Pseudomonadati</taxon>
        <taxon>Pseudomonadota</taxon>
        <taxon>Alphaproteobacteria</taxon>
        <taxon>Rhodospirillales</taxon>
        <taxon>Rhodospirillaceae</taxon>
        <taxon>Elstera</taxon>
    </lineage>
</organism>
<protein>
    <submittedName>
        <fullName evidence="1">Uncharacterized protein</fullName>
    </submittedName>
</protein>